<evidence type="ECO:0000313" key="3">
    <source>
        <dbReference type="Proteomes" id="UP000467132"/>
    </source>
</evidence>
<dbReference type="GO" id="GO:0051989">
    <property type="term" value="F:coproporphyrinogen dehydrogenase activity"/>
    <property type="evidence" value="ECO:0007669"/>
    <property type="project" value="UniProtKB-EC"/>
</dbReference>
<feature type="domain" description="Radical SAM core" evidence="1">
    <location>
        <begin position="162"/>
        <end position="399"/>
    </location>
</feature>
<protein>
    <submittedName>
        <fullName evidence="2">Coproporphyrinogen dehydrogenase HemZ</fullName>
        <ecNumber evidence="2">1.3.98.3</ecNumber>
    </submittedName>
</protein>
<evidence type="ECO:0000259" key="1">
    <source>
        <dbReference type="PROSITE" id="PS51918"/>
    </source>
</evidence>
<dbReference type="GO" id="GO:0051539">
    <property type="term" value="F:4 iron, 4 sulfur cluster binding"/>
    <property type="evidence" value="ECO:0007669"/>
    <property type="project" value="TreeGrafter"/>
</dbReference>
<dbReference type="InterPro" id="IPR007197">
    <property type="entry name" value="rSAM"/>
</dbReference>
<dbReference type="CDD" id="cd01335">
    <property type="entry name" value="Radical_SAM"/>
    <property type="match status" value="1"/>
</dbReference>
<dbReference type="SFLD" id="SFLDF00310">
    <property type="entry name" value="oxygen-independent_coproporphy"/>
    <property type="match status" value="1"/>
</dbReference>
<dbReference type="EMBL" id="QXXA01000009">
    <property type="protein sequence ID" value="NBI06926.1"/>
    <property type="molecule type" value="Genomic_DNA"/>
</dbReference>
<proteinExistence type="predicted"/>
<dbReference type="InterPro" id="IPR023995">
    <property type="entry name" value="HemZ"/>
</dbReference>
<dbReference type="OrthoDB" id="9808022at2"/>
<dbReference type="GO" id="GO:0005737">
    <property type="term" value="C:cytoplasm"/>
    <property type="evidence" value="ECO:0007669"/>
    <property type="project" value="TreeGrafter"/>
</dbReference>
<dbReference type="PANTHER" id="PTHR13932">
    <property type="entry name" value="COPROPORPHYRINIGEN III OXIDASE"/>
    <property type="match status" value="1"/>
</dbReference>
<dbReference type="AlphaFoldDB" id="A0A845QZK1"/>
<dbReference type="EC" id="1.3.98.3" evidence="2"/>
<organism evidence="2 3">
    <name type="scientific">Senegalia massiliensis</name>
    <dbReference type="NCBI Taxonomy" id="1720316"/>
    <lineage>
        <taxon>Bacteria</taxon>
        <taxon>Bacillati</taxon>
        <taxon>Bacillota</taxon>
        <taxon>Clostridia</taxon>
        <taxon>Eubacteriales</taxon>
        <taxon>Clostridiaceae</taxon>
        <taxon>Senegalia</taxon>
    </lineage>
</organism>
<dbReference type="Gene3D" id="3.80.30.20">
    <property type="entry name" value="tm_1862 like domain"/>
    <property type="match status" value="1"/>
</dbReference>
<keyword evidence="2" id="KW-0560">Oxidoreductase</keyword>
<dbReference type="PROSITE" id="PS51918">
    <property type="entry name" value="RADICAL_SAM"/>
    <property type="match status" value="1"/>
</dbReference>
<dbReference type="PANTHER" id="PTHR13932:SF1">
    <property type="entry name" value="OXYGEN-INDEPENDENT COPROPORPHYRINOGEN-III OXIDASE-LIKE PROTEIN HEMZ"/>
    <property type="match status" value="1"/>
</dbReference>
<dbReference type="Pfam" id="PF04055">
    <property type="entry name" value="Radical_SAM"/>
    <property type="match status" value="1"/>
</dbReference>
<dbReference type="SUPFAM" id="SSF102114">
    <property type="entry name" value="Radical SAM enzymes"/>
    <property type="match status" value="1"/>
</dbReference>
<dbReference type="SFLD" id="SFLDS00029">
    <property type="entry name" value="Radical_SAM"/>
    <property type="match status" value="1"/>
</dbReference>
<keyword evidence="3" id="KW-1185">Reference proteome</keyword>
<gene>
    <name evidence="2" type="primary">hemZ</name>
    <name evidence="2" type="ORF">D3Z33_08675</name>
</gene>
<dbReference type="SMART" id="SM00729">
    <property type="entry name" value="Elp3"/>
    <property type="match status" value="1"/>
</dbReference>
<name>A0A845QZK1_9CLOT</name>
<dbReference type="GO" id="GO:0006779">
    <property type="term" value="P:porphyrin-containing compound biosynthetic process"/>
    <property type="evidence" value="ECO:0007669"/>
    <property type="project" value="TreeGrafter"/>
</dbReference>
<evidence type="ECO:0000313" key="2">
    <source>
        <dbReference type="EMBL" id="NBI06926.1"/>
    </source>
</evidence>
<dbReference type="InterPro" id="IPR058240">
    <property type="entry name" value="rSAM_sf"/>
</dbReference>
<dbReference type="Proteomes" id="UP000467132">
    <property type="component" value="Unassembled WGS sequence"/>
</dbReference>
<dbReference type="RefSeq" id="WP_160197497.1">
    <property type="nucleotide sequence ID" value="NZ_QXXA01000009.1"/>
</dbReference>
<dbReference type="NCBIfam" id="TIGR03994">
    <property type="entry name" value="rSAM_HemZ"/>
    <property type="match status" value="1"/>
</dbReference>
<dbReference type="InterPro" id="IPR006638">
    <property type="entry name" value="Elp3/MiaA/NifB-like_rSAM"/>
</dbReference>
<sequence>MVNIYLKNYNKKHDIYELVKVIMETSNINFIDNMDLYIEGYLIIITVKSNSVNVNIYLDKKLISKNNIKSIDKINIKKPFDKKINIAIKKCVYKAVMNIKDMNTSWGILTGIRPSKIVHDLKEKNVDKNEILNILTREYLIDIKKVNLLLKITDIQEKYLYPLNKKDYSLYISIPFCPSRCIYCSFPSYSIRKWNSLIEDYTNSLIKEIKQLALFMKDKTLRTIYIGGGTPTSIPLENLEKIIKAVYEYFDIQNIIEFTVEAGRVDTINKKVLEMLKENKIDRISINPQTMNNKTLKLMNRHHTKADIKEIFKLAKSMKFNSINMDVIIGLPGENLNDIKNTMEIIKELDPDNLTVHTLTIKKSSKLNKDLDEYDIIKEGSLSDMLNETVVYSKEMNMKPYYMYRQKQILGNFENVGYAKKYKECIYNISMMEEKQTIIGLGAGAVSKVFYPSSNKIIRVPNVVNLNDYINRIDDMIERKVSAVNKMLTEEE</sequence>
<reference evidence="2 3" key="1">
    <citation type="submission" date="2018-08" db="EMBL/GenBank/DDBJ databases">
        <title>Murine metabolic-syndrome-specific gut microbial biobank.</title>
        <authorList>
            <person name="Liu C."/>
        </authorList>
    </citation>
    <scope>NUCLEOTIDE SEQUENCE [LARGE SCALE GENOMIC DNA]</scope>
    <source>
        <strain evidence="2 3">583</strain>
    </source>
</reference>
<dbReference type="InterPro" id="IPR023404">
    <property type="entry name" value="rSAM_horseshoe"/>
</dbReference>
<dbReference type="SFLD" id="SFLDG01082">
    <property type="entry name" value="B12-binding_domain_containing"/>
    <property type="match status" value="1"/>
</dbReference>
<dbReference type="InterPro" id="IPR034505">
    <property type="entry name" value="Coproporphyrinogen-III_oxidase"/>
</dbReference>
<comment type="caution">
    <text evidence="2">The sequence shown here is derived from an EMBL/GenBank/DDBJ whole genome shotgun (WGS) entry which is preliminary data.</text>
</comment>
<accession>A0A845QZK1</accession>
<dbReference type="SFLD" id="SFLDG01065">
    <property type="entry name" value="anaerobic_coproporphyrinogen-I"/>
    <property type="match status" value="1"/>
</dbReference>